<organism evidence="6 7">
    <name type="scientific">Rhodococcus jostii</name>
    <dbReference type="NCBI Taxonomy" id="132919"/>
    <lineage>
        <taxon>Bacteria</taxon>
        <taxon>Bacillati</taxon>
        <taxon>Actinomycetota</taxon>
        <taxon>Actinomycetes</taxon>
        <taxon>Mycobacteriales</taxon>
        <taxon>Nocardiaceae</taxon>
        <taxon>Rhodococcus</taxon>
    </lineage>
</organism>
<dbReference type="Gene3D" id="3.40.50.150">
    <property type="entry name" value="Vaccinia Virus protein VP39"/>
    <property type="match status" value="1"/>
</dbReference>
<dbReference type="AlphaFoldDB" id="A0A1H5E619"/>
<dbReference type="InterPro" id="IPR041698">
    <property type="entry name" value="Methyltransf_25"/>
</dbReference>
<dbReference type="SUPFAM" id="SSF53335">
    <property type="entry name" value="S-adenosyl-L-methionine-dependent methyltransferases"/>
    <property type="match status" value="1"/>
</dbReference>
<dbReference type="PANTHER" id="PTHR43464">
    <property type="entry name" value="METHYLTRANSFERASE"/>
    <property type="match status" value="1"/>
</dbReference>
<evidence type="ECO:0000256" key="2">
    <source>
        <dbReference type="ARBA" id="ARBA00022679"/>
    </source>
</evidence>
<dbReference type="OrthoDB" id="3825914at2"/>
<evidence type="ECO:0000313" key="7">
    <source>
        <dbReference type="Proteomes" id="UP000183407"/>
    </source>
</evidence>
<dbReference type="PANTHER" id="PTHR43464:SF19">
    <property type="entry name" value="UBIQUINONE BIOSYNTHESIS O-METHYLTRANSFERASE, MITOCHONDRIAL"/>
    <property type="match status" value="1"/>
</dbReference>
<dbReference type="GO" id="GO:0032259">
    <property type="term" value="P:methylation"/>
    <property type="evidence" value="ECO:0007669"/>
    <property type="project" value="UniProtKB-KW"/>
</dbReference>
<feature type="compositionally biased region" description="Basic and acidic residues" evidence="4">
    <location>
        <begin position="1"/>
        <end position="24"/>
    </location>
</feature>
<gene>
    <name evidence="6" type="ORF">SAMN04490220_5832</name>
</gene>
<reference evidence="7" key="1">
    <citation type="submission" date="2016-10" db="EMBL/GenBank/DDBJ databases">
        <authorList>
            <person name="Varghese N."/>
        </authorList>
    </citation>
    <scope>NUCLEOTIDE SEQUENCE [LARGE SCALE GENOMIC DNA]</scope>
    <source>
        <strain evidence="7">DSM 44719</strain>
    </source>
</reference>
<dbReference type="Pfam" id="PF13649">
    <property type="entry name" value="Methyltransf_25"/>
    <property type="match status" value="1"/>
</dbReference>
<feature type="region of interest" description="Disordered" evidence="4">
    <location>
        <begin position="1"/>
        <end position="38"/>
    </location>
</feature>
<accession>A0A1H5E619</accession>
<dbReference type="Proteomes" id="UP000183407">
    <property type="component" value="Unassembled WGS sequence"/>
</dbReference>
<keyword evidence="3" id="KW-0949">S-adenosyl-L-methionine</keyword>
<evidence type="ECO:0000313" key="6">
    <source>
        <dbReference type="EMBL" id="SED86519.1"/>
    </source>
</evidence>
<evidence type="ECO:0000256" key="3">
    <source>
        <dbReference type="ARBA" id="ARBA00022691"/>
    </source>
</evidence>
<evidence type="ECO:0000256" key="1">
    <source>
        <dbReference type="ARBA" id="ARBA00022603"/>
    </source>
</evidence>
<dbReference type="CDD" id="cd02440">
    <property type="entry name" value="AdoMet_MTases"/>
    <property type="match status" value="1"/>
</dbReference>
<dbReference type="EMBL" id="FNTL01000004">
    <property type="protein sequence ID" value="SED86519.1"/>
    <property type="molecule type" value="Genomic_DNA"/>
</dbReference>
<dbReference type="RefSeq" id="WP_073359547.1">
    <property type="nucleotide sequence ID" value="NZ_FNTL01000004.1"/>
</dbReference>
<proteinExistence type="predicted"/>
<keyword evidence="1 6" id="KW-0489">Methyltransferase</keyword>
<dbReference type="InterPro" id="IPR008854">
    <property type="entry name" value="TPMT"/>
</dbReference>
<evidence type="ECO:0000256" key="4">
    <source>
        <dbReference type="SAM" id="MobiDB-lite"/>
    </source>
</evidence>
<sequence length="220" mass="23262">MSERSDTPADDPFRGRQPTSHEQRAGQPWDASYQDGPAPWDIGQPQPAIVRLASGGGFAGAVLDAGCGTGDNALHVASLGLPVLGVDVAETAVAIAREKAGARGIDAEFVVGDAFELGRLGRTFETVLDCGLFHTFECEERQDYVTSLASVTERGATLYVLCFSDVDPDNSGPHPVGEDELRAAFGRGAGWNVEAVEPSRIETTFAAEGMPAWLATITRI</sequence>
<dbReference type="PROSITE" id="PS51585">
    <property type="entry name" value="SAM_MT_TPMT"/>
    <property type="match status" value="1"/>
</dbReference>
<protein>
    <submittedName>
        <fullName evidence="6">Thiopurine S-methyltransferase (TPMT)</fullName>
    </submittedName>
</protein>
<name>A0A1H5E619_RHOJO</name>
<keyword evidence="2 6" id="KW-0808">Transferase</keyword>
<evidence type="ECO:0000259" key="5">
    <source>
        <dbReference type="Pfam" id="PF13649"/>
    </source>
</evidence>
<dbReference type="GO" id="GO:0008757">
    <property type="term" value="F:S-adenosylmethionine-dependent methyltransferase activity"/>
    <property type="evidence" value="ECO:0007669"/>
    <property type="project" value="InterPro"/>
</dbReference>
<feature type="domain" description="Methyltransferase" evidence="5">
    <location>
        <begin position="62"/>
        <end position="154"/>
    </location>
</feature>
<dbReference type="InterPro" id="IPR029063">
    <property type="entry name" value="SAM-dependent_MTases_sf"/>
</dbReference>